<evidence type="ECO:0000256" key="4">
    <source>
        <dbReference type="PROSITE-ProRule" id="PRU00473"/>
    </source>
</evidence>
<feature type="signal peptide" evidence="6">
    <location>
        <begin position="1"/>
        <end position="23"/>
    </location>
</feature>
<reference evidence="8" key="1">
    <citation type="journal article" date="2020" name="mSystems">
        <title>Genome- and Community-Level Interaction Insights into Carbon Utilization and Element Cycling Functions of Hydrothermarchaeota in Hydrothermal Sediment.</title>
        <authorList>
            <person name="Zhou Z."/>
            <person name="Liu Y."/>
            <person name="Xu W."/>
            <person name="Pan J."/>
            <person name="Luo Z.H."/>
            <person name="Li M."/>
        </authorList>
    </citation>
    <scope>NUCLEOTIDE SEQUENCE [LARGE SCALE GENOMIC DNA]</scope>
    <source>
        <strain evidence="8">HyVt-19</strain>
    </source>
</reference>
<dbReference type="SUPFAM" id="SSF103088">
    <property type="entry name" value="OmpA-like"/>
    <property type="match status" value="1"/>
</dbReference>
<proteinExistence type="predicted"/>
<dbReference type="CDD" id="cd07185">
    <property type="entry name" value="OmpA_C-like"/>
    <property type="match status" value="1"/>
</dbReference>
<evidence type="ECO:0000256" key="1">
    <source>
        <dbReference type="ARBA" id="ARBA00004442"/>
    </source>
</evidence>
<accession>A0A7C0WSQ4</accession>
<dbReference type="InterPro" id="IPR050330">
    <property type="entry name" value="Bact_OuterMem_StrucFunc"/>
</dbReference>
<evidence type="ECO:0000256" key="5">
    <source>
        <dbReference type="SAM" id="MobiDB-lite"/>
    </source>
</evidence>
<feature type="domain" description="OmpA-like" evidence="7">
    <location>
        <begin position="291"/>
        <end position="405"/>
    </location>
</feature>
<feature type="chain" id="PRO_5028019435" evidence="6">
    <location>
        <begin position="24"/>
        <end position="405"/>
    </location>
</feature>
<dbReference type="InterPro" id="IPR036737">
    <property type="entry name" value="OmpA-like_sf"/>
</dbReference>
<sequence length="405" mass="46137">MKTQFIALGLAIAALMVVQPVCSQENPTEKIKRESHKVINRNIDKLFGKKKKKETPPAEQPAQQEPAQQQGEVTGQEQQAGAQIQEAKPELKWSKYDFVPGDRVIFEDDLVGEENGEFPSRWDLVTGNVEVAEFGGENVIMFRDGTPAIVPYFKEAKEDYLPDVFTVEFDLYCSSSRFVLFLYDRKNQESRSPTGYTDLEINHYNMDFGRSSSDHPDKKNLAERRWMHVSVAYTNGKLKAYMDETRLINLPRIDFDPKGITLYTYHANNERLFYVKNVRIAEGGVKYYDRVMQDGKIVATGIRFDTGKSTLKPESMGVINEIYELMEKYPELKFSVEGHTDNVGDDASNMTLSADRAERVMNTLIEMGINGDRLTSKGLGESMPMDDNNVPEGRANNRRVEFVKF</sequence>
<dbReference type="InterPro" id="IPR006665">
    <property type="entry name" value="OmpA-like"/>
</dbReference>
<keyword evidence="2 4" id="KW-0472">Membrane</keyword>
<dbReference type="EMBL" id="DQZW01000285">
    <property type="protein sequence ID" value="HDL90449.1"/>
    <property type="molecule type" value="Genomic_DNA"/>
</dbReference>
<name>A0A7C0WSQ4_9BACT</name>
<comment type="subcellular location">
    <subcellularLocation>
        <location evidence="1">Cell outer membrane</location>
    </subcellularLocation>
</comment>
<dbReference type="AlphaFoldDB" id="A0A7C0WSQ4"/>
<evidence type="ECO:0000256" key="2">
    <source>
        <dbReference type="ARBA" id="ARBA00023136"/>
    </source>
</evidence>
<organism evidence="8">
    <name type="scientific">Thermodesulforhabdus norvegica</name>
    <dbReference type="NCBI Taxonomy" id="39841"/>
    <lineage>
        <taxon>Bacteria</taxon>
        <taxon>Pseudomonadati</taxon>
        <taxon>Thermodesulfobacteriota</taxon>
        <taxon>Syntrophobacteria</taxon>
        <taxon>Syntrophobacterales</taxon>
        <taxon>Thermodesulforhabdaceae</taxon>
        <taxon>Thermodesulforhabdus</taxon>
    </lineage>
</organism>
<gene>
    <name evidence="8" type="ORF">ENG14_06055</name>
</gene>
<dbReference type="Proteomes" id="UP000886355">
    <property type="component" value="Unassembled WGS sequence"/>
</dbReference>
<dbReference type="PROSITE" id="PS51123">
    <property type="entry name" value="OMPA_2"/>
    <property type="match status" value="1"/>
</dbReference>
<keyword evidence="6" id="KW-0732">Signal</keyword>
<keyword evidence="3" id="KW-0998">Cell outer membrane</keyword>
<dbReference type="GO" id="GO:0009279">
    <property type="term" value="C:cell outer membrane"/>
    <property type="evidence" value="ECO:0007669"/>
    <property type="project" value="UniProtKB-SubCell"/>
</dbReference>
<dbReference type="PRINTS" id="PR01021">
    <property type="entry name" value="OMPADOMAIN"/>
</dbReference>
<dbReference type="InterPro" id="IPR006664">
    <property type="entry name" value="OMP_bac"/>
</dbReference>
<dbReference type="Gene3D" id="3.30.1330.60">
    <property type="entry name" value="OmpA-like domain"/>
    <property type="match status" value="1"/>
</dbReference>
<evidence type="ECO:0000256" key="3">
    <source>
        <dbReference type="ARBA" id="ARBA00023237"/>
    </source>
</evidence>
<protein>
    <submittedName>
        <fullName evidence="8">OmpA family protein</fullName>
    </submittedName>
</protein>
<feature type="region of interest" description="Disordered" evidence="5">
    <location>
        <begin position="46"/>
        <end position="84"/>
    </location>
</feature>
<dbReference type="PANTHER" id="PTHR30329:SF21">
    <property type="entry name" value="LIPOPROTEIN YIAD-RELATED"/>
    <property type="match status" value="1"/>
</dbReference>
<evidence type="ECO:0000256" key="6">
    <source>
        <dbReference type="SAM" id="SignalP"/>
    </source>
</evidence>
<comment type="caution">
    <text evidence="8">The sequence shown here is derived from an EMBL/GenBank/DDBJ whole genome shotgun (WGS) entry which is preliminary data.</text>
</comment>
<dbReference type="PANTHER" id="PTHR30329">
    <property type="entry name" value="STATOR ELEMENT OF FLAGELLAR MOTOR COMPLEX"/>
    <property type="match status" value="1"/>
</dbReference>
<dbReference type="Pfam" id="PF00691">
    <property type="entry name" value="OmpA"/>
    <property type="match status" value="1"/>
</dbReference>
<feature type="compositionally biased region" description="Low complexity" evidence="5">
    <location>
        <begin position="60"/>
        <end position="84"/>
    </location>
</feature>
<evidence type="ECO:0000313" key="8">
    <source>
        <dbReference type="EMBL" id="HDL90449.1"/>
    </source>
</evidence>
<evidence type="ECO:0000259" key="7">
    <source>
        <dbReference type="PROSITE" id="PS51123"/>
    </source>
</evidence>